<dbReference type="OrthoDB" id="4918558at2759"/>
<comment type="caution">
    <text evidence="3">The sequence shown here is derived from an EMBL/GenBank/DDBJ whole genome shotgun (WGS) entry which is preliminary data.</text>
</comment>
<dbReference type="AlphaFoldDB" id="A0A423W8U0"/>
<evidence type="ECO:0000256" key="1">
    <source>
        <dbReference type="SAM" id="MobiDB-lite"/>
    </source>
</evidence>
<reference evidence="3 4" key="1">
    <citation type="submission" date="2015-09" db="EMBL/GenBank/DDBJ databases">
        <title>Host preference determinants of Valsa canker pathogens revealed by comparative genomics.</title>
        <authorList>
            <person name="Yin Z."/>
            <person name="Huang L."/>
        </authorList>
    </citation>
    <scope>NUCLEOTIDE SEQUENCE [LARGE SCALE GENOMIC DNA]</scope>
    <source>
        <strain evidence="3 4">YSFL</strain>
    </source>
</reference>
<feature type="compositionally biased region" description="Basic residues" evidence="1">
    <location>
        <begin position="179"/>
        <end position="195"/>
    </location>
</feature>
<feature type="transmembrane region" description="Helical" evidence="2">
    <location>
        <begin position="135"/>
        <end position="160"/>
    </location>
</feature>
<name>A0A423W8U0_CYTCH</name>
<feature type="transmembrane region" description="Helical" evidence="2">
    <location>
        <begin position="44"/>
        <end position="66"/>
    </location>
</feature>
<accession>A0A423W8U0</accession>
<keyword evidence="2" id="KW-0812">Transmembrane</keyword>
<feature type="transmembrane region" description="Helical" evidence="2">
    <location>
        <begin position="73"/>
        <end position="94"/>
    </location>
</feature>
<feature type="region of interest" description="Disordered" evidence="1">
    <location>
        <begin position="177"/>
        <end position="209"/>
    </location>
</feature>
<dbReference type="EMBL" id="LJZO01000010">
    <property type="protein sequence ID" value="ROV99768.1"/>
    <property type="molecule type" value="Genomic_DNA"/>
</dbReference>
<keyword evidence="4" id="KW-1185">Reference proteome</keyword>
<keyword evidence="2" id="KW-1133">Transmembrane helix</keyword>
<organism evidence="3 4">
    <name type="scientific">Cytospora chrysosperma</name>
    <name type="common">Cytospora canker fungus</name>
    <name type="synonym">Sphaeria chrysosperma</name>
    <dbReference type="NCBI Taxonomy" id="252740"/>
    <lineage>
        <taxon>Eukaryota</taxon>
        <taxon>Fungi</taxon>
        <taxon>Dikarya</taxon>
        <taxon>Ascomycota</taxon>
        <taxon>Pezizomycotina</taxon>
        <taxon>Sordariomycetes</taxon>
        <taxon>Sordariomycetidae</taxon>
        <taxon>Diaporthales</taxon>
        <taxon>Cytosporaceae</taxon>
        <taxon>Cytospora</taxon>
    </lineage>
</organism>
<evidence type="ECO:0000256" key="2">
    <source>
        <dbReference type="SAM" id="Phobius"/>
    </source>
</evidence>
<dbReference type="STRING" id="252740.A0A423W8U0"/>
<evidence type="ECO:0000313" key="4">
    <source>
        <dbReference type="Proteomes" id="UP000284375"/>
    </source>
</evidence>
<sequence length="209" mass="23472">MAFIFTIGFIFWRFLEILTLIPIMGMLAYFVNGYAHANLLTPDYILVMFIVSVLALAWAIATLFSYHRSSSNAAFVAVVDLGFVGAFIAAVYYLRWIGGANCTNIAAGDQYDVDLGIFGNFYGNGVSVSTNKTCAMLKACFALGIMNCIFFFFTSILAWFHGNKTPTKDSRYYRETHYARRGHRRRSSSSRHGGSRRGSTSHSHRRVYV</sequence>
<evidence type="ECO:0000313" key="3">
    <source>
        <dbReference type="EMBL" id="ROV99768.1"/>
    </source>
</evidence>
<proteinExistence type="predicted"/>
<gene>
    <name evidence="3" type="ORF">VSDG_03095</name>
</gene>
<feature type="transmembrane region" description="Helical" evidence="2">
    <location>
        <begin position="12"/>
        <end position="32"/>
    </location>
</feature>
<evidence type="ECO:0008006" key="5">
    <source>
        <dbReference type="Google" id="ProtNLM"/>
    </source>
</evidence>
<protein>
    <recommendedName>
        <fullName evidence="5">MARVEL domain-containing protein</fullName>
    </recommendedName>
</protein>
<dbReference type="Proteomes" id="UP000284375">
    <property type="component" value="Unassembled WGS sequence"/>
</dbReference>
<keyword evidence="2" id="KW-0472">Membrane</keyword>